<feature type="domain" description="Pyruvate kinase barrel" evidence="15">
    <location>
        <begin position="2"/>
        <end position="319"/>
    </location>
</feature>
<comment type="similarity">
    <text evidence="3 14">Belongs to the pyruvate kinase family.</text>
</comment>
<dbReference type="GO" id="GO:0016301">
    <property type="term" value="F:kinase activity"/>
    <property type="evidence" value="ECO:0007669"/>
    <property type="project" value="UniProtKB-KW"/>
</dbReference>
<keyword evidence="7" id="KW-0547">Nucleotide-binding</keyword>
<evidence type="ECO:0000259" key="16">
    <source>
        <dbReference type="Pfam" id="PF02887"/>
    </source>
</evidence>
<evidence type="ECO:0000313" key="17">
    <source>
        <dbReference type="EMBL" id="MFC4666277.1"/>
    </source>
</evidence>
<evidence type="ECO:0000256" key="13">
    <source>
        <dbReference type="NCBIfam" id="TIGR01064"/>
    </source>
</evidence>
<dbReference type="EC" id="2.7.1.40" evidence="4 13"/>
<evidence type="ECO:0000256" key="3">
    <source>
        <dbReference type="ARBA" id="ARBA00008663"/>
    </source>
</evidence>
<dbReference type="InterPro" id="IPR015813">
    <property type="entry name" value="Pyrv/PenolPyrv_kinase-like_dom"/>
</dbReference>
<dbReference type="SUPFAM" id="SSF51621">
    <property type="entry name" value="Phosphoenolpyruvate/pyruvate domain"/>
    <property type="match status" value="1"/>
</dbReference>
<keyword evidence="5 14" id="KW-0808">Transferase</keyword>
<dbReference type="SUPFAM" id="SSF52935">
    <property type="entry name" value="PK C-terminal domain-like"/>
    <property type="match status" value="1"/>
</dbReference>
<dbReference type="InterPro" id="IPR001697">
    <property type="entry name" value="Pyr_Knase"/>
</dbReference>
<comment type="cofactor">
    <cofactor evidence="1">
        <name>K(+)</name>
        <dbReference type="ChEBI" id="CHEBI:29103"/>
    </cofactor>
</comment>
<reference evidence="18" key="1">
    <citation type="journal article" date="2019" name="Int. J. Syst. Evol. Microbiol.">
        <title>The Global Catalogue of Microorganisms (GCM) 10K type strain sequencing project: providing services to taxonomists for standard genome sequencing and annotation.</title>
        <authorList>
            <consortium name="The Broad Institute Genomics Platform"/>
            <consortium name="The Broad Institute Genome Sequencing Center for Infectious Disease"/>
            <person name="Wu L."/>
            <person name="Ma J."/>
        </authorList>
    </citation>
    <scope>NUCLEOTIDE SEQUENCE [LARGE SCALE GENOMIC DNA]</scope>
    <source>
        <strain evidence="18">CGMCC 4.7357</strain>
    </source>
</reference>
<dbReference type="GO" id="GO:0004743">
    <property type="term" value="F:pyruvate kinase activity"/>
    <property type="evidence" value="ECO:0007669"/>
    <property type="project" value="UniProtKB-EC"/>
</dbReference>
<dbReference type="PROSITE" id="PS00110">
    <property type="entry name" value="PYRUVATE_KINASE"/>
    <property type="match status" value="1"/>
</dbReference>
<dbReference type="NCBIfam" id="TIGR01064">
    <property type="entry name" value="pyruv_kin"/>
    <property type="match status" value="1"/>
</dbReference>
<evidence type="ECO:0000256" key="2">
    <source>
        <dbReference type="ARBA" id="ARBA00004997"/>
    </source>
</evidence>
<keyword evidence="6" id="KW-0479">Metal-binding</keyword>
<evidence type="ECO:0000313" key="18">
    <source>
        <dbReference type="Proteomes" id="UP001596020"/>
    </source>
</evidence>
<dbReference type="Pfam" id="PF00224">
    <property type="entry name" value="PK"/>
    <property type="match status" value="1"/>
</dbReference>
<dbReference type="Pfam" id="PF02887">
    <property type="entry name" value="PK_C"/>
    <property type="match status" value="1"/>
</dbReference>
<evidence type="ECO:0000256" key="9">
    <source>
        <dbReference type="ARBA" id="ARBA00022840"/>
    </source>
</evidence>
<keyword evidence="8 14" id="KW-0418">Kinase</keyword>
<dbReference type="PRINTS" id="PR01050">
    <property type="entry name" value="PYRUVTKNASE"/>
</dbReference>
<name>A0ABV9K8A9_9PORP</name>
<accession>A0ABV9K8A9</accession>
<dbReference type="Gene3D" id="3.20.20.60">
    <property type="entry name" value="Phosphoenolpyruvate-binding domains"/>
    <property type="match status" value="1"/>
</dbReference>
<dbReference type="InterPro" id="IPR011037">
    <property type="entry name" value="Pyrv_Knase-like_insert_dom_sf"/>
</dbReference>
<proteinExistence type="inferred from homology"/>
<evidence type="ECO:0000256" key="7">
    <source>
        <dbReference type="ARBA" id="ARBA00022741"/>
    </source>
</evidence>
<dbReference type="InterPro" id="IPR018209">
    <property type="entry name" value="Pyrv_Knase_AS"/>
</dbReference>
<keyword evidence="18" id="KW-1185">Reference proteome</keyword>
<evidence type="ECO:0000256" key="12">
    <source>
        <dbReference type="ARBA" id="ARBA00023317"/>
    </source>
</evidence>
<protein>
    <recommendedName>
        <fullName evidence="4 13">Pyruvate kinase</fullName>
        <ecNumber evidence="4 13">2.7.1.40</ecNumber>
    </recommendedName>
</protein>
<keyword evidence="12 17" id="KW-0670">Pyruvate</keyword>
<dbReference type="InterPro" id="IPR040442">
    <property type="entry name" value="Pyrv_kinase-like_dom_sf"/>
</dbReference>
<dbReference type="PANTHER" id="PTHR11817">
    <property type="entry name" value="PYRUVATE KINASE"/>
    <property type="match status" value="1"/>
</dbReference>
<dbReference type="InterPro" id="IPR015806">
    <property type="entry name" value="Pyrv_Knase_insert_dom_sf"/>
</dbReference>
<keyword evidence="11 14" id="KW-0324">Glycolysis</keyword>
<keyword evidence="10 14" id="KW-0460">Magnesium</keyword>
<evidence type="ECO:0000256" key="4">
    <source>
        <dbReference type="ARBA" id="ARBA00012142"/>
    </source>
</evidence>
<evidence type="ECO:0000256" key="14">
    <source>
        <dbReference type="RuleBase" id="RU000504"/>
    </source>
</evidence>
<evidence type="ECO:0000256" key="10">
    <source>
        <dbReference type="ARBA" id="ARBA00022842"/>
    </source>
</evidence>
<evidence type="ECO:0000259" key="15">
    <source>
        <dbReference type="Pfam" id="PF00224"/>
    </source>
</evidence>
<dbReference type="NCBIfam" id="NF004491">
    <property type="entry name" value="PRK05826.1"/>
    <property type="match status" value="1"/>
</dbReference>
<evidence type="ECO:0000256" key="11">
    <source>
        <dbReference type="ARBA" id="ARBA00023152"/>
    </source>
</evidence>
<comment type="catalytic activity">
    <reaction evidence="14">
        <text>pyruvate + ATP = phosphoenolpyruvate + ADP + H(+)</text>
        <dbReference type="Rhea" id="RHEA:18157"/>
        <dbReference type="ChEBI" id="CHEBI:15361"/>
        <dbReference type="ChEBI" id="CHEBI:15378"/>
        <dbReference type="ChEBI" id="CHEBI:30616"/>
        <dbReference type="ChEBI" id="CHEBI:58702"/>
        <dbReference type="ChEBI" id="CHEBI:456216"/>
        <dbReference type="EC" id="2.7.1.40"/>
    </reaction>
</comment>
<dbReference type="InterPro" id="IPR036918">
    <property type="entry name" value="Pyrv_Knase_C_sf"/>
</dbReference>
<dbReference type="Proteomes" id="UP001596020">
    <property type="component" value="Unassembled WGS sequence"/>
</dbReference>
<dbReference type="RefSeq" id="WP_380079187.1">
    <property type="nucleotide sequence ID" value="NZ_JBHSGO010000188.1"/>
</dbReference>
<dbReference type="EMBL" id="JBHSGO010000188">
    <property type="protein sequence ID" value="MFC4666277.1"/>
    <property type="molecule type" value="Genomic_DNA"/>
</dbReference>
<sequence length="475" mass="52653">MMKQTKIVATISDLRCEVDFLKSLIDAGVNVVRLNSAHMDEAGMDKVIDRVRSISPYVGILIDTKGPEVRTTACAESIAYKTGDNFYIEGNPQGISTKECICVNYADFVQDIAVGSEILIDDGLLELQVLDKIDGRLYCKALNDGEVGSRKGVNVPGVRMSLPSLSDKDKRFIDYAIRKKIDFIAHSFVRTKQDVRDVQEILERAHSHVKVIAKIENQEGVDNVDEILDTAYGLLVARGDLGIEVPQEKIPAIQRLLIRKSIEHRKPVIVATQMLHSMIENPRPTRAEVTDVANAIYNRADAVMLSGETAKGKYPIEAVKTMAKIIVESEKAKLEANDLRIPIREENIDTTSFLAKQAVKSVSKLGVKAIIVDSFTGRSARTISAYRGRVPVYAICYSEHLIRHLSLSYGVWAEYQPLEKGKLENLSGALKALVVSHFIEDDDLIAYISGKPGRKSSATGLEIDAVKSIIERRCW</sequence>
<feature type="domain" description="Pyruvate kinase C-terminal" evidence="16">
    <location>
        <begin position="354"/>
        <end position="458"/>
    </location>
</feature>
<evidence type="ECO:0000256" key="1">
    <source>
        <dbReference type="ARBA" id="ARBA00001958"/>
    </source>
</evidence>
<evidence type="ECO:0000256" key="5">
    <source>
        <dbReference type="ARBA" id="ARBA00022679"/>
    </source>
</evidence>
<gene>
    <name evidence="17" type="primary">pyk</name>
    <name evidence="17" type="ORF">ACFO3G_06665</name>
</gene>
<organism evidence="17 18">
    <name type="scientific">Falsiporphyromonas endometrii</name>
    <dbReference type="NCBI Taxonomy" id="1387297"/>
    <lineage>
        <taxon>Bacteria</taxon>
        <taxon>Pseudomonadati</taxon>
        <taxon>Bacteroidota</taxon>
        <taxon>Bacteroidia</taxon>
        <taxon>Bacteroidales</taxon>
        <taxon>Porphyromonadaceae</taxon>
        <taxon>Falsiporphyromonas</taxon>
    </lineage>
</organism>
<comment type="caution">
    <text evidence="17">The sequence shown here is derived from an EMBL/GenBank/DDBJ whole genome shotgun (WGS) entry which is preliminary data.</text>
</comment>
<comment type="pathway">
    <text evidence="2 14">Carbohydrate degradation; glycolysis; pyruvate from D-glyceraldehyde 3-phosphate: step 5/5.</text>
</comment>
<dbReference type="SUPFAM" id="SSF50800">
    <property type="entry name" value="PK beta-barrel domain-like"/>
    <property type="match status" value="1"/>
</dbReference>
<dbReference type="Gene3D" id="3.40.1380.20">
    <property type="entry name" value="Pyruvate kinase, C-terminal domain"/>
    <property type="match status" value="1"/>
</dbReference>
<keyword evidence="9" id="KW-0067">ATP-binding</keyword>
<dbReference type="InterPro" id="IPR015793">
    <property type="entry name" value="Pyrv_Knase_brl"/>
</dbReference>
<evidence type="ECO:0000256" key="6">
    <source>
        <dbReference type="ARBA" id="ARBA00022723"/>
    </source>
</evidence>
<dbReference type="InterPro" id="IPR015795">
    <property type="entry name" value="Pyrv_Knase_C"/>
</dbReference>
<evidence type="ECO:0000256" key="8">
    <source>
        <dbReference type="ARBA" id="ARBA00022777"/>
    </source>
</evidence>
<dbReference type="Gene3D" id="2.40.33.10">
    <property type="entry name" value="PK beta-barrel domain-like"/>
    <property type="match status" value="1"/>
</dbReference>